<evidence type="ECO:0000256" key="6">
    <source>
        <dbReference type="RuleBase" id="RU000489"/>
    </source>
</evidence>
<dbReference type="SUPFAM" id="SSF54556">
    <property type="entry name" value="Chitinase insertion domain"/>
    <property type="match status" value="1"/>
</dbReference>
<dbReference type="GO" id="GO:0004568">
    <property type="term" value="F:chitinase activity"/>
    <property type="evidence" value="ECO:0007669"/>
    <property type="project" value="TreeGrafter"/>
</dbReference>
<accession>A0A5B6WXN6</accession>
<dbReference type="EMBL" id="SMMG02000001">
    <property type="protein sequence ID" value="KAA3486213.1"/>
    <property type="molecule type" value="Genomic_DNA"/>
</dbReference>
<keyword evidence="2" id="KW-0732">Signal</keyword>
<dbReference type="CDD" id="cd02879">
    <property type="entry name" value="GH18_plant_chitinase_class_V"/>
    <property type="match status" value="1"/>
</dbReference>
<dbReference type="PANTHER" id="PTHR11177:SF368">
    <property type="entry name" value="GH18 DOMAIN-CONTAINING PROTEIN"/>
    <property type="match status" value="1"/>
</dbReference>
<protein>
    <submittedName>
        <fullName evidence="9">Acidic mammalian chitinase-like</fullName>
    </submittedName>
</protein>
<evidence type="ECO:0000256" key="5">
    <source>
        <dbReference type="ARBA" id="ARBA00023295"/>
    </source>
</evidence>
<dbReference type="GO" id="GO:0005975">
    <property type="term" value="P:carbohydrate metabolic process"/>
    <property type="evidence" value="ECO:0007669"/>
    <property type="project" value="InterPro"/>
</dbReference>
<keyword evidence="7" id="KW-1133">Transmembrane helix</keyword>
<dbReference type="AlphaFoldDB" id="A0A5B6WXN6"/>
<dbReference type="InterPro" id="IPR001223">
    <property type="entry name" value="Glyco_hydro18_cat"/>
</dbReference>
<gene>
    <name evidence="9" type="ORF">EPI10_030150</name>
</gene>
<evidence type="ECO:0000256" key="3">
    <source>
        <dbReference type="ARBA" id="ARBA00022801"/>
    </source>
</evidence>
<dbReference type="Gene3D" id="3.10.50.10">
    <property type="match status" value="1"/>
</dbReference>
<dbReference type="OrthoDB" id="76388at2759"/>
<keyword evidence="4" id="KW-0325">Glycoprotein</keyword>
<feature type="transmembrane region" description="Helical" evidence="7">
    <location>
        <begin position="63"/>
        <end position="85"/>
    </location>
</feature>
<evidence type="ECO:0000259" key="8">
    <source>
        <dbReference type="PROSITE" id="PS51910"/>
    </source>
</evidence>
<comment type="similarity">
    <text evidence="1">Belongs to the glycosyl hydrolase 18 family. Chitinase class V subfamily.</text>
</comment>
<dbReference type="GO" id="GO:0006032">
    <property type="term" value="P:chitin catabolic process"/>
    <property type="evidence" value="ECO:0007669"/>
    <property type="project" value="TreeGrafter"/>
</dbReference>
<dbReference type="FunFam" id="3.10.50.10:FF:000003">
    <property type="entry name" value="Class V chitinase CHIT5b"/>
    <property type="match status" value="1"/>
</dbReference>
<proteinExistence type="inferred from homology"/>
<evidence type="ECO:0000256" key="1">
    <source>
        <dbReference type="ARBA" id="ARBA00008682"/>
    </source>
</evidence>
<name>A0A5B6WXN6_9ROSI</name>
<dbReference type="Gene3D" id="3.20.20.80">
    <property type="entry name" value="Glycosidases"/>
    <property type="match status" value="1"/>
</dbReference>
<dbReference type="InterPro" id="IPR050314">
    <property type="entry name" value="Glycosyl_Hydrlase_18"/>
</dbReference>
<keyword evidence="7" id="KW-0472">Membrane</keyword>
<keyword evidence="3 6" id="KW-0378">Hydrolase</keyword>
<dbReference type="PANTHER" id="PTHR11177">
    <property type="entry name" value="CHITINASE"/>
    <property type="match status" value="1"/>
</dbReference>
<evidence type="ECO:0000256" key="7">
    <source>
        <dbReference type="SAM" id="Phobius"/>
    </source>
</evidence>
<comment type="caution">
    <text evidence="9">The sequence shown here is derived from an EMBL/GenBank/DDBJ whole genome shotgun (WGS) entry which is preliminary data.</text>
</comment>
<dbReference type="InterPro" id="IPR011583">
    <property type="entry name" value="Chitinase_II/V-like_cat"/>
</dbReference>
<keyword evidence="5 6" id="KW-0326">Glycosidase</keyword>
<organism evidence="9 10">
    <name type="scientific">Gossypium australe</name>
    <dbReference type="NCBI Taxonomy" id="47621"/>
    <lineage>
        <taxon>Eukaryota</taxon>
        <taxon>Viridiplantae</taxon>
        <taxon>Streptophyta</taxon>
        <taxon>Embryophyta</taxon>
        <taxon>Tracheophyta</taxon>
        <taxon>Spermatophyta</taxon>
        <taxon>Magnoliopsida</taxon>
        <taxon>eudicotyledons</taxon>
        <taxon>Gunneridae</taxon>
        <taxon>Pentapetalae</taxon>
        <taxon>rosids</taxon>
        <taxon>malvids</taxon>
        <taxon>Malvales</taxon>
        <taxon>Malvaceae</taxon>
        <taxon>Malvoideae</taxon>
        <taxon>Gossypium</taxon>
    </lineage>
</organism>
<sequence length="465" mass="51353">MNESIQGRWEREEEITMVGGELELSRECGAKENESGSLPQVDAFKQVLSSNHQKMGKQRISSLFLAIIVLILAASVSFSTARNYLPTWDTRSPTLNCVAPSPSPKPAPSPSPYPDDVIKGGYWPSWLAYSLPPSSIPTLYFTHVFYAFVGIDASSYCLSITQPDDQWMGNFTATLHAKKPPAQALLAIGGANSGSGIFSNMVSNPDNRAAFIKSTIATARKYGFDGLDIDWEFPNNPTDMSNLEVFFKEWREAVESEASASSKPPLLLSAAVYFASSFFLDLLPRTYPTDAIAKYLDFVNPMCFDYHGSWDTSVTGEHALLYDKTSNISTSYGISSWIEAGVPPKKLVMGMPLYGKSWELKHPKNHGIGAPANGIGPGNNGIMLYSDIVKYNDEHYAHVVYDGDTVSEYSYSGTDWIGYDGPTSVEKKVEYAKTQNLGGYFFWALGYDMNWTLSGIASNTWERMH</sequence>
<dbReference type="Proteomes" id="UP000325315">
    <property type="component" value="Unassembled WGS sequence"/>
</dbReference>
<dbReference type="SUPFAM" id="SSF51445">
    <property type="entry name" value="(Trans)glycosidases"/>
    <property type="match status" value="1"/>
</dbReference>
<evidence type="ECO:0000313" key="10">
    <source>
        <dbReference type="Proteomes" id="UP000325315"/>
    </source>
</evidence>
<dbReference type="InterPro" id="IPR029070">
    <property type="entry name" value="Chitinase_insertion_sf"/>
</dbReference>
<dbReference type="GO" id="GO:0005576">
    <property type="term" value="C:extracellular region"/>
    <property type="evidence" value="ECO:0007669"/>
    <property type="project" value="TreeGrafter"/>
</dbReference>
<evidence type="ECO:0000313" key="9">
    <source>
        <dbReference type="EMBL" id="KAA3486213.1"/>
    </source>
</evidence>
<dbReference type="InterPro" id="IPR017853">
    <property type="entry name" value="GH"/>
</dbReference>
<dbReference type="InterPro" id="IPR001579">
    <property type="entry name" value="Glyco_hydro_18_chit_AS"/>
</dbReference>
<dbReference type="SMART" id="SM00636">
    <property type="entry name" value="Glyco_18"/>
    <property type="match status" value="1"/>
</dbReference>
<dbReference type="GO" id="GO:0008061">
    <property type="term" value="F:chitin binding"/>
    <property type="evidence" value="ECO:0007669"/>
    <property type="project" value="InterPro"/>
</dbReference>
<keyword evidence="7" id="KW-0812">Transmembrane</keyword>
<evidence type="ECO:0000256" key="4">
    <source>
        <dbReference type="ARBA" id="ARBA00023180"/>
    </source>
</evidence>
<feature type="domain" description="GH18" evidence="8">
    <location>
        <begin position="117"/>
        <end position="464"/>
    </location>
</feature>
<dbReference type="PROSITE" id="PS51910">
    <property type="entry name" value="GH18_2"/>
    <property type="match status" value="1"/>
</dbReference>
<dbReference type="Pfam" id="PF00704">
    <property type="entry name" value="Glyco_hydro_18"/>
    <property type="match status" value="1"/>
</dbReference>
<keyword evidence="10" id="KW-1185">Reference proteome</keyword>
<evidence type="ECO:0000256" key="2">
    <source>
        <dbReference type="ARBA" id="ARBA00022729"/>
    </source>
</evidence>
<reference evidence="10" key="1">
    <citation type="journal article" date="2019" name="Plant Biotechnol. J.">
        <title>Genome sequencing of the Australian wild diploid species Gossypium australe highlights disease resistance and delayed gland morphogenesis.</title>
        <authorList>
            <person name="Cai Y."/>
            <person name="Cai X."/>
            <person name="Wang Q."/>
            <person name="Wang P."/>
            <person name="Zhang Y."/>
            <person name="Cai C."/>
            <person name="Xu Y."/>
            <person name="Wang K."/>
            <person name="Zhou Z."/>
            <person name="Wang C."/>
            <person name="Geng S."/>
            <person name="Li B."/>
            <person name="Dong Q."/>
            <person name="Hou Y."/>
            <person name="Wang H."/>
            <person name="Ai P."/>
            <person name="Liu Z."/>
            <person name="Yi F."/>
            <person name="Sun M."/>
            <person name="An G."/>
            <person name="Cheng J."/>
            <person name="Zhang Y."/>
            <person name="Shi Q."/>
            <person name="Xie Y."/>
            <person name="Shi X."/>
            <person name="Chang Y."/>
            <person name="Huang F."/>
            <person name="Chen Y."/>
            <person name="Hong S."/>
            <person name="Mi L."/>
            <person name="Sun Q."/>
            <person name="Zhang L."/>
            <person name="Zhou B."/>
            <person name="Peng R."/>
            <person name="Zhang X."/>
            <person name="Liu F."/>
        </authorList>
    </citation>
    <scope>NUCLEOTIDE SEQUENCE [LARGE SCALE GENOMIC DNA]</scope>
    <source>
        <strain evidence="10">cv. PA1801</strain>
    </source>
</reference>
<dbReference type="PROSITE" id="PS01095">
    <property type="entry name" value="GH18_1"/>
    <property type="match status" value="1"/>
</dbReference>